<feature type="domain" description="RNA polymerase sigma-70 region 2" evidence="5">
    <location>
        <begin position="32"/>
        <end position="98"/>
    </location>
</feature>
<keyword evidence="2" id="KW-0805">Transcription regulation</keyword>
<dbReference type="Pfam" id="PF04542">
    <property type="entry name" value="Sigma70_r2"/>
    <property type="match status" value="1"/>
</dbReference>
<dbReference type="Gene3D" id="1.10.1740.10">
    <property type="match status" value="1"/>
</dbReference>
<dbReference type="InterPro" id="IPR014284">
    <property type="entry name" value="RNA_pol_sigma-70_dom"/>
</dbReference>
<dbReference type="SUPFAM" id="SSF88659">
    <property type="entry name" value="Sigma3 and sigma4 domains of RNA polymerase sigma factors"/>
    <property type="match status" value="1"/>
</dbReference>
<dbReference type="InterPro" id="IPR039425">
    <property type="entry name" value="RNA_pol_sigma-70-like"/>
</dbReference>
<keyword evidence="4" id="KW-0804">Transcription</keyword>
<evidence type="ECO:0000259" key="6">
    <source>
        <dbReference type="Pfam" id="PF08281"/>
    </source>
</evidence>
<comment type="caution">
    <text evidence="7">The sequence shown here is derived from an EMBL/GenBank/DDBJ whole genome shotgun (WGS) entry which is preliminary data.</text>
</comment>
<dbReference type="InterPro" id="IPR013324">
    <property type="entry name" value="RNA_pol_sigma_r3/r4-like"/>
</dbReference>
<dbReference type="PANTHER" id="PTHR43133">
    <property type="entry name" value="RNA POLYMERASE ECF-TYPE SIGMA FACTO"/>
    <property type="match status" value="1"/>
</dbReference>
<dbReference type="Pfam" id="PF08281">
    <property type="entry name" value="Sigma70_r4_2"/>
    <property type="match status" value="1"/>
</dbReference>
<evidence type="ECO:0000256" key="1">
    <source>
        <dbReference type="ARBA" id="ARBA00010641"/>
    </source>
</evidence>
<dbReference type="Proteomes" id="UP000322362">
    <property type="component" value="Unassembled WGS sequence"/>
</dbReference>
<dbReference type="InterPro" id="IPR013249">
    <property type="entry name" value="RNA_pol_sigma70_r4_t2"/>
</dbReference>
<dbReference type="SUPFAM" id="SSF88946">
    <property type="entry name" value="Sigma2 domain of RNA polymerase sigma factors"/>
    <property type="match status" value="1"/>
</dbReference>
<dbReference type="InterPro" id="IPR013325">
    <property type="entry name" value="RNA_pol_sigma_r2"/>
</dbReference>
<dbReference type="CDD" id="cd06171">
    <property type="entry name" value="Sigma70_r4"/>
    <property type="match status" value="1"/>
</dbReference>
<evidence type="ECO:0000256" key="3">
    <source>
        <dbReference type="ARBA" id="ARBA00023082"/>
    </source>
</evidence>
<evidence type="ECO:0000256" key="2">
    <source>
        <dbReference type="ARBA" id="ARBA00023015"/>
    </source>
</evidence>
<dbReference type="EMBL" id="VTAV01000004">
    <property type="protein sequence ID" value="TYR36661.1"/>
    <property type="molecule type" value="Genomic_DNA"/>
</dbReference>
<dbReference type="AlphaFoldDB" id="A0A5D4H6I7"/>
<dbReference type="GO" id="GO:0006352">
    <property type="term" value="P:DNA-templated transcription initiation"/>
    <property type="evidence" value="ECO:0007669"/>
    <property type="project" value="InterPro"/>
</dbReference>
<reference evidence="7 8" key="1">
    <citation type="submission" date="2019-08" db="EMBL/GenBank/DDBJ databases">
        <title>Phlebobacter frassis gen. nov. sp. nov., a new member of family Sphingobacteriaceae isolated from sand fly rearing media.</title>
        <authorList>
            <person name="Kakumanu M.L."/>
            <person name="Marayati B.F."/>
            <person name="Wada-Katsumata A."/>
            <person name="Wasserberg G."/>
            <person name="Schal C."/>
            <person name="Apperson C.S."/>
            <person name="Ponnusamy L."/>
        </authorList>
    </citation>
    <scope>NUCLEOTIDE SEQUENCE [LARGE SCALE GENOMIC DNA]</scope>
    <source>
        <strain evidence="7 8">SSI9</strain>
    </source>
</reference>
<dbReference type="NCBIfam" id="TIGR02937">
    <property type="entry name" value="sigma70-ECF"/>
    <property type="match status" value="1"/>
</dbReference>
<proteinExistence type="inferred from homology"/>
<dbReference type="GO" id="GO:0016987">
    <property type="term" value="F:sigma factor activity"/>
    <property type="evidence" value="ECO:0007669"/>
    <property type="project" value="UniProtKB-KW"/>
</dbReference>
<sequence length="208" mass="24816">MYQKELFVTYDMLDATCVQNIARSDYKAFSHLYDRYWDLLLSVALKKTGDSDIAMDIVQDLFVDIWQRRSTLPQIDDVRKYLITSLYFKVFMYFRKQGIQQRHISSYFTFLENEKEEDFLQLLEGEIQHTQLLTAIEESVEDMPERMRQVFNLKYYRSLSNKEIAETMGISVQTVKNQLMRSLQHIRKSVPEHLSHSTTFLFALFFLS</sequence>
<dbReference type="InterPro" id="IPR036388">
    <property type="entry name" value="WH-like_DNA-bd_sf"/>
</dbReference>
<accession>A0A5D4H6I7</accession>
<keyword evidence="8" id="KW-1185">Reference proteome</keyword>
<evidence type="ECO:0000256" key="4">
    <source>
        <dbReference type="ARBA" id="ARBA00023163"/>
    </source>
</evidence>
<dbReference type="NCBIfam" id="TIGR02985">
    <property type="entry name" value="Sig70_bacteroi1"/>
    <property type="match status" value="1"/>
</dbReference>
<comment type="similarity">
    <text evidence="1">Belongs to the sigma-70 factor family. ECF subfamily.</text>
</comment>
<feature type="domain" description="RNA polymerase sigma factor 70 region 4 type 2" evidence="6">
    <location>
        <begin position="135"/>
        <end position="186"/>
    </location>
</feature>
<gene>
    <name evidence="7" type="ORF">FXV77_09165</name>
</gene>
<dbReference type="Gene3D" id="1.10.10.10">
    <property type="entry name" value="Winged helix-like DNA-binding domain superfamily/Winged helix DNA-binding domain"/>
    <property type="match status" value="1"/>
</dbReference>
<dbReference type="InterPro" id="IPR014327">
    <property type="entry name" value="RNA_pol_sigma70_bacteroid"/>
</dbReference>
<protein>
    <submittedName>
        <fullName evidence="7">RNA polymerase sigma-70 factor</fullName>
    </submittedName>
</protein>
<evidence type="ECO:0000313" key="7">
    <source>
        <dbReference type="EMBL" id="TYR36661.1"/>
    </source>
</evidence>
<dbReference type="RefSeq" id="WP_148918913.1">
    <property type="nucleotide sequence ID" value="NZ_VTAV01000004.1"/>
</dbReference>
<evidence type="ECO:0000313" key="8">
    <source>
        <dbReference type="Proteomes" id="UP000322362"/>
    </source>
</evidence>
<organism evidence="7 8">
    <name type="scientific">Sphingobacterium phlebotomi</name>
    <dbReference type="NCBI Taxonomy" id="2605433"/>
    <lineage>
        <taxon>Bacteria</taxon>
        <taxon>Pseudomonadati</taxon>
        <taxon>Bacteroidota</taxon>
        <taxon>Sphingobacteriia</taxon>
        <taxon>Sphingobacteriales</taxon>
        <taxon>Sphingobacteriaceae</taxon>
        <taxon>Sphingobacterium</taxon>
    </lineage>
</organism>
<name>A0A5D4H6I7_9SPHI</name>
<evidence type="ECO:0000259" key="5">
    <source>
        <dbReference type="Pfam" id="PF04542"/>
    </source>
</evidence>
<dbReference type="GO" id="GO:0003677">
    <property type="term" value="F:DNA binding"/>
    <property type="evidence" value="ECO:0007669"/>
    <property type="project" value="InterPro"/>
</dbReference>
<keyword evidence="3" id="KW-0731">Sigma factor</keyword>
<dbReference type="PANTHER" id="PTHR43133:SF46">
    <property type="entry name" value="RNA POLYMERASE SIGMA-70 FACTOR ECF SUBFAMILY"/>
    <property type="match status" value="1"/>
</dbReference>
<dbReference type="InterPro" id="IPR007627">
    <property type="entry name" value="RNA_pol_sigma70_r2"/>
</dbReference>